<feature type="domain" description="BHLH" evidence="6">
    <location>
        <begin position="297"/>
        <end position="346"/>
    </location>
</feature>
<evidence type="ECO:0000256" key="2">
    <source>
        <dbReference type="ARBA" id="ARBA00023015"/>
    </source>
</evidence>
<dbReference type="PANTHER" id="PTHR36066">
    <property type="entry name" value="TRANSCRIPTION FACTOR BHLH145"/>
    <property type="match status" value="1"/>
</dbReference>
<keyword evidence="8" id="KW-1185">Reference proteome</keyword>
<evidence type="ECO:0000259" key="6">
    <source>
        <dbReference type="PROSITE" id="PS50888"/>
    </source>
</evidence>
<name>A0ABD2YC74_9GENT</name>
<dbReference type="PROSITE" id="PS50888">
    <property type="entry name" value="BHLH"/>
    <property type="match status" value="1"/>
</dbReference>
<comment type="subcellular location">
    <subcellularLocation>
        <location evidence="1">Nucleus</location>
    </subcellularLocation>
</comment>
<evidence type="ECO:0000313" key="8">
    <source>
        <dbReference type="Proteomes" id="UP001630127"/>
    </source>
</evidence>
<dbReference type="AlphaFoldDB" id="A0ABD2YC74"/>
<organism evidence="7 8">
    <name type="scientific">Cinchona calisaya</name>
    <dbReference type="NCBI Taxonomy" id="153742"/>
    <lineage>
        <taxon>Eukaryota</taxon>
        <taxon>Viridiplantae</taxon>
        <taxon>Streptophyta</taxon>
        <taxon>Embryophyta</taxon>
        <taxon>Tracheophyta</taxon>
        <taxon>Spermatophyta</taxon>
        <taxon>Magnoliopsida</taxon>
        <taxon>eudicotyledons</taxon>
        <taxon>Gunneridae</taxon>
        <taxon>Pentapetalae</taxon>
        <taxon>asterids</taxon>
        <taxon>lamiids</taxon>
        <taxon>Gentianales</taxon>
        <taxon>Rubiaceae</taxon>
        <taxon>Cinchonoideae</taxon>
        <taxon>Cinchoneae</taxon>
        <taxon>Cinchona</taxon>
    </lineage>
</organism>
<evidence type="ECO:0000256" key="5">
    <source>
        <dbReference type="SAM" id="MobiDB-lite"/>
    </source>
</evidence>
<feature type="compositionally biased region" description="Polar residues" evidence="5">
    <location>
        <begin position="218"/>
        <end position="228"/>
    </location>
</feature>
<keyword evidence="2" id="KW-0805">Transcription regulation</keyword>
<dbReference type="Proteomes" id="UP001630127">
    <property type="component" value="Unassembled WGS sequence"/>
</dbReference>
<dbReference type="InterPro" id="IPR037546">
    <property type="entry name" value="SAC51-like"/>
</dbReference>
<dbReference type="SUPFAM" id="SSF47459">
    <property type="entry name" value="HLH, helix-loop-helix DNA-binding domain"/>
    <property type="match status" value="1"/>
</dbReference>
<protein>
    <recommendedName>
        <fullName evidence="6">BHLH domain-containing protein</fullName>
    </recommendedName>
</protein>
<evidence type="ECO:0000313" key="7">
    <source>
        <dbReference type="EMBL" id="KAL3504845.1"/>
    </source>
</evidence>
<accession>A0ABD2YC74</accession>
<dbReference type="PANTHER" id="PTHR36066:SF2">
    <property type="entry name" value="TRANSCRIPTION FACTOR BHLH145"/>
    <property type="match status" value="1"/>
</dbReference>
<dbReference type="GO" id="GO:0005634">
    <property type="term" value="C:nucleus"/>
    <property type="evidence" value="ECO:0007669"/>
    <property type="project" value="UniProtKB-SubCell"/>
</dbReference>
<dbReference type="InterPro" id="IPR036638">
    <property type="entry name" value="HLH_DNA-bd_sf"/>
</dbReference>
<keyword evidence="3" id="KW-0804">Transcription</keyword>
<dbReference type="Pfam" id="PF23173">
    <property type="entry name" value="bHLH_SAC51"/>
    <property type="match status" value="1"/>
</dbReference>
<reference evidence="7 8" key="1">
    <citation type="submission" date="2024-11" db="EMBL/GenBank/DDBJ databases">
        <title>A near-complete genome assembly of Cinchona calisaya.</title>
        <authorList>
            <person name="Lian D.C."/>
            <person name="Zhao X.W."/>
            <person name="Wei L."/>
        </authorList>
    </citation>
    <scope>NUCLEOTIDE SEQUENCE [LARGE SCALE GENOMIC DNA]</scope>
    <source>
        <tissue evidence="7">Nenye</tissue>
    </source>
</reference>
<feature type="compositionally biased region" description="Acidic residues" evidence="5">
    <location>
        <begin position="204"/>
        <end position="217"/>
    </location>
</feature>
<feature type="compositionally biased region" description="Polar residues" evidence="5">
    <location>
        <begin position="287"/>
        <end position="305"/>
    </location>
</feature>
<evidence type="ECO:0000256" key="1">
    <source>
        <dbReference type="ARBA" id="ARBA00004123"/>
    </source>
</evidence>
<proteinExistence type="predicted"/>
<dbReference type="CDD" id="cd18917">
    <property type="entry name" value="bHLH_AtSAC51_like"/>
    <property type="match status" value="1"/>
</dbReference>
<dbReference type="InterPro" id="IPR011598">
    <property type="entry name" value="bHLH_dom"/>
</dbReference>
<gene>
    <name evidence="7" type="ORF">ACH5RR_034686</name>
</gene>
<dbReference type="EMBL" id="JBJUIK010000014">
    <property type="protein sequence ID" value="KAL3504845.1"/>
    <property type="molecule type" value="Genomic_DNA"/>
</dbReference>
<comment type="caution">
    <text evidence="7">The sequence shown here is derived from an EMBL/GenBank/DDBJ whole genome shotgun (WGS) entry which is preliminary data.</text>
</comment>
<evidence type="ECO:0000256" key="4">
    <source>
        <dbReference type="ARBA" id="ARBA00023242"/>
    </source>
</evidence>
<sequence>MEKDLGSWFHPQHSCLNYLSAPLDVVRQNSAAYMNPYTNGHSVNGTYPSFTISGLSQSKGSHPSQPCDWSYFLPRFRQAFVPGMNSLQKENLPSEPTEKCGRTGSPNGGTGCTQKKFLVFDQCDGKTTLIYNSGLGAPMQCPTPWNPKPPAPYDPVMEDFGNKKDVFPNFAPFTNYGLHEETQRDDADSEMHEDTEELNALLYSDDENDDDDDDDEVTSTGHSPSTMTEHGIQEWLGERGEEVASSDSPTKRRKLLSGDYAVPSPVNAPSSEKPYKLSDIEDDAESNCGNFDNQVSEESNSISGNKRSRKEKIRETVSILQSMIPGGRGKDGMVVIDEAIHYLKSLKDKAKSLGLDAL</sequence>
<keyword evidence="4" id="KW-0539">Nucleus</keyword>
<feature type="region of interest" description="Disordered" evidence="5">
    <location>
        <begin position="203"/>
        <end position="313"/>
    </location>
</feature>
<evidence type="ECO:0000256" key="3">
    <source>
        <dbReference type="ARBA" id="ARBA00023163"/>
    </source>
</evidence>